<dbReference type="InterPro" id="IPR051925">
    <property type="entry name" value="RNA-binding_domain"/>
</dbReference>
<dbReference type="RefSeq" id="WP_096361113.1">
    <property type="nucleotide sequence ID" value="NZ_AP014879.1"/>
</dbReference>
<dbReference type="OrthoDB" id="9797519at2"/>
<reference evidence="4 5" key="1">
    <citation type="submission" date="2015-05" db="EMBL/GenBank/DDBJ databases">
        <title>Complete genome sequence of a sulfur-oxidizing gammaproteobacterium strain HA5.</title>
        <authorList>
            <person name="Miura A."/>
            <person name="Kojima H."/>
            <person name="Fukui M."/>
        </authorList>
    </citation>
    <scope>NUCLEOTIDE SEQUENCE [LARGE SCALE GENOMIC DNA]</scope>
    <source>
        <strain evidence="4 5">HA5</strain>
    </source>
</reference>
<gene>
    <name evidence="4" type="ORF">SCL_2075</name>
</gene>
<dbReference type="PROSITE" id="PS51295">
    <property type="entry name" value="CRM"/>
    <property type="match status" value="1"/>
</dbReference>
<feature type="domain" description="CRM" evidence="3">
    <location>
        <begin position="1"/>
        <end position="97"/>
    </location>
</feature>
<dbReference type="GO" id="GO:0003723">
    <property type="term" value="F:RNA binding"/>
    <property type="evidence" value="ECO:0007669"/>
    <property type="project" value="UniProtKB-UniRule"/>
</dbReference>
<dbReference type="Gene3D" id="3.30.110.60">
    <property type="entry name" value="YhbY-like"/>
    <property type="match status" value="1"/>
</dbReference>
<dbReference type="InterPro" id="IPR035920">
    <property type="entry name" value="YhbY-like_sf"/>
</dbReference>
<dbReference type="SUPFAM" id="SSF75471">
    <property type="entry name" value="YhbY-like"/>
    <property type="match status" value="1"/>
</dbReference>
<keyword evidence="5" id="KW-1185">Reference proteome</keyword>
<accession>A0A1B4XHU0</accession>
<evidence type="ECO:0000256" key="1">
    <source>
        <dbReference type="ARBA" id="ARBA00022884"/>
    </source>
</evidence>
<dbReference type="Pfam" id="PF01985">
    <property type="entry name" value="CRS1_YhbY"/>
    <property type="match status" value="1"/>
</dbReference>
<organism evidence="4 5">
    <name type="scientific">Sulfuricaulis limicola</name>
    <dbReference type="NCBI Taxonomy" id="1620215"/>
    <lineage>
        <taxon>Bacteria</taxon>
        <taxon>Pseudomonadati</taxon>
        <taxon>Pseudomonadota</taxon>
        <taxon>Gammaproteobacteria</taxon>
        <taxon>Acidiferrobacterales</taxon>
        <taxon>Acidiferrobacteraceae</taxon>
        <taxon>Sulfuricaulis</taxon>
    </lineage>
</organism>
<dbReference type="InParanoid" id="A0A1B4XHU0"/>
<evidence type="ECO:0000313" key="4">
    <source>
        <dbReference type="EMBL" id="BAV34364.1"/>
    </source>
</evidence>
<name>A0A1B4XHU0_9GAMM</name>
<dbReference type="EMBL" id="AP014879">
    <property type="protein sequence ID" value="BAV34364.1"/>
    <property type="molecule type" value="Genomic_DNA"/>
</dbReference>
<proteinExistence type="predicted"/>
<evidence type="ECO:0000259" key="3">
    <source>
        <dbReference type="PROSITE" id="PS51295"/>
    </source>
</evidence>
<dbReference type="PANTHER" id="PTHR40065:SF3">
    <property type="entry name" value="RNA-BINDING PROTEIN YHBY"/>
    <property type="match status" value="1"/>
</dbReference>
<protein>
    <submittedName>
        <fullName evidence="4">RNA-binding protein YhbY</fullName>
    </submittedName>
</protein>
<dbReference type="SMART" id="SM01103">
    <property type="entry name" value="CRS1_YhbY"/>
    <property type="match status" value="1"/>
</dbReference>
<evidence type="ECO:0000313" key="5">
    <source>
        <dbReference type="Proteomes" id="UP000243180"/>
    </source>
</evidence>
<dbReference type="AlphaFoldDB" id="A0A1B4XHU0"/>
<dbReference type="PANTHER" id="PTHR40065">
    <property type="entry name" value="RNA-BINDING PROTEIN YHBY"/>
    <property type="match status" value="1"/>
</dbReference>
<dbReference type="KEGG" id="slim:SCL_2075"/>
<keyword evidence="1 2" id="KW-0694">RNA-binding</keyword>
<dbReference type="FunCoup" id="A0A1B4XHU0">
    <property type="interactions" value="252"/>
</dbReference>
<dbReference type="Proteomes" id="UP000243180">
    <property type="component" value="Chromosome"/>
</dbReference>
<sequence length="97" mass="10725">MALSAKQRKQLKALAHHRKPVVQVGNAGVTAPVVREITLALEAHELLKIRLPGVERDARHALLQQVCEATGAEAVQEIGRIAVIYRRAKKPRLKLPE</sequence>
<dbReference type="InterPro" id="IPR001890">
    <property type="entry name" value="RNA-binding_CRM"/>
</dbReference>
<evidence type="ECO:0000256" key="2">
    <source>
        <dbReference type="PROSITE-ProRule" id="PRU00626"/>
    </source>
</evidence>